<evidence type="ECO:0000313" key="1">
    <source>
        <dbReference type="EMBL" id="VDI30418.1"/>
    </source>
</evidence>
<dbReference type="AlphaFoldDB" id="A0A8B6E7T2"/>
<evidence type="ECO:0000313" key="2">
    <source>
        <dbReference type="Proteomes" id="UP000596742"/>
    </source>
</evidence>
<dbReference type="Proteomes" id="UP000596742">
    <property type="component" value="Unassembled WGS sequence"/>
</dbReference>
<sequence>MYRTHHFVRLSTIVNGRARGKVFSPAPICRSLSTLDKLYPRHDSFSERHIGPGADEKGEMLDFLGFKNMKEMITKTVPASILMDRELR</sequence>
<proteinExistence type="predicted"/>
<name>A0A8B6E7T2_MYTGA</name>
<keyword evidence="2" id="KW-1185">Reference proteome</keyword>
<gene>
    <name evidence="1" type="ORF">MGAL_10B073385</name>
</gene>
<dbReference type="EMBL" id="UYJE01004684">
    <property type="protein sequence ID" value="VDI30418.1"/>
    <property type="molecule type" value="Genomic_DNA"/>
</dbReference>
<reference evidence="1" key="1">
    <citation type="submission" date="2018-11" db="EMBL/GenBank/DDBJ databases">
        <authorList>
            <person name="Alioto T."/>
            <person name="Alioto T."/>
        </authorList>
    </citation>
    <scope>NUCLEOTIDE SEQUENCE</scope>
</reference>
<organism evidence="1 2">
    <name type="scientific">Mytilus galloprovincialis</name>
    <name type="common">Mediterranean mussel</name>
    <dbReference type="NCBI Taxonomy" id="29158"/>
    <lineage>
        <taxon>Eukaryota</taxon>
        <taxon>Metazoa</taxon>
        <taxon>Spiralia</taxon>
        <taxon>Lophotrochozoa</taxon>
        <taxon>Mollusca</taxon>
        <taxon>Bivalvia</taxon>
        <taxon>Autobranchia</taxon>
        <taxon>Pteriomorphia</taxon>
        <taxon>Mytilida</taxon>
        <taxon>Mytiloidea</taxon>
        <taxon>Mytilidae</taxon>
        <taxon>Mytilinae</taxon>
        <taxon>Mytilus</taxon>
    </lineage>
</organism>
<protein>
    <submittedName>
        <fullName evidence="1">Uncharacterized protein</fullName>
    </submittedName>
</protein>
<dbReference type="OrthoDB" id="8194786at2759"/>
<comment type="caution">
    <text evidence="1">The sequence shown here is derived from an EMBL/GenBank/DDBJ whole genome shotgun (WGS) entry which is preliminary data.</text>
</comment>
<accession>A0A8B6E7T2</accession>